<evidence type="ECO:0000313" key="4">
    <source>
        <dbReference type="Proteomes" id="UP000807769"/>
    </source>
</evidence>
<gene>
    <name evidence="3" type="ORF">BJ212DRAFT_1298708</name>
</gene>
<evidence type="ECO:0000259" key="2">
    <source>
        <dbReference type="Pfam" id="PF12770"/>
    </source>
</evidence>
<dbReference type="Gene3D" id="1.25.40.10">
    <property type="entry name" value="Tetratricopeptide repeat domain"/>
    <property type="match status" value="1"/>
</dbReference>
<sequence>MPLSLIHGILLLVGDLLASALSAIIQASIVLALNCRRAAWKYTCGISRTLNFSSPSHLNSFTAPISPLTSSSTISRFCPSPSPSSTLVVFLHHTIMLSSLEGRYIKLEVHADFWTSLDASPELSVEIRASFEADRMLCNRGVIGKLETSWDALLDHGNEPFDISFPPVDGVHPSLTLKAGVLHSCDNQDSALLDSIVECEIARETDAGQERIAKYVTSKTISHLNDAIQHFQLALDRCLGGYPDCAGALTNLAWARLRDYDLQDIDCITFLFRKALALCLQGYPDHALSICHLIDTLIWRYKMENFIAIYIHESALLCCKLLPLYPEGTYLRSIVVGVDSVDFVIRECNNLPVDASHEGIHLRRVVLELCPLGNEHHPNALNELAWALITHFEQYGSIDDLDECIQCRRKIISLCSEGDSEHDSYLNNLVWSLWTRFTHQGKYHDLNDAICLYKETLRPVEHKDRNSSQSSPQIFGAQQVSVRGSRFHKIQHRKLTEQWGAVVAETRDLKGLSRFLLPSSYGELQAAARRGPVIILIMMKKRVTLSFVAIGQGQPCTGKSKELLAVDSELELVRKLVPATANCTTISGDAATRAGALRAMQENKQVHLACHGKQDREQPHNSHFVMKDKPITLLDIMEKDIPHAEFAFLSACHTIVGDEETPDEVIHLAAGLQFSVFKSVIGTLWEVDDAVAKHVDLEDGGVMDCTKAAWALNRATHAVKTKVPLEQRMVFIHVGFDILVYMHIYKIKGMRVFHHNDNNNSNSISKNKEVVCCAIEYERIYGAVHE</sequence>
<name>A0A9P7JF60_9AGAM</name>
<proteinExistence type="predicted"/>
<evidence type="ECO:0000256" key="1">
    <source>
        <dbReference type="SAM" id="SignalP"/>
    </source>
</evidence>
<dbReference type="OrthoDB" id="9991317at2759"/>
<feature type="domain" description="CHAT" evidence="2">
    <location>
        <begin position="453"/>
        <end position="693"/>
    </location>
</feature>
<protein>
    <submittedName>
        <fullName evidence="3">CHAT domain-containing protein</fullName>
    </submittedName>
</protein>
<feature type="signal peptide" evidence="1">
    <location>
        <begin position="1"/>
        <end position="22"/>
    </location>
</feature>
<dbReference type="InterPro" id="IPR024983">
    <property type="entry name" value="CHAT_dom"/>
</dbReference>
<dbReference type="RefSeq" id="XP_041194516.1">
    <property type="nucleotide sequence ID" value="XM_041332743.1"/>
</dbReference>
<dbReference type="EMBL" id="JABBWG010000011">
    <property type="protein sequence ID" value="KAG1818644.1"/>
    <property type="molecule type" value="Genomic_DNA"/>
</dbReference>
<dbReference type="Pfam" id="PF12770">
    <property type="entry name" value="CHAT"/>
    <property type="match status" value="1"/>
</dbReference>
<dbReference type="AlphaFoldDB" id="A0A9P7JF60"/>
<dbReference type="InterPro" id="IPR011990">
    <property type="entry name" value="TPR-like_helical_dom_sf"/>
</dbReference>
<dbReference type="Proteomes" id="UP000807769">
    <property type="component" value="Unassembled WGS sequence"/>
</dbReference>
<accession>A0A9P7JF60</accession>
<evidence type="ECO:0000313" key="3">
    <source>
        <dbReference type="EMBL" id="KAG1818644.1"/>
    </source>
</evidence>
<reference evidence="3" key="1">
    <citation type="journal article" date="2020" name="New Phytol.">
        <title>Comparative genomics reveals dynamic genome evolution in host specialist ectomycorrhizal fungi.</title>
        <authorList>
            <person name="Lofgren L.A."/>
            <person name="Nguyen N.H."/>
            <person name="Vilgalys R."/>
            <person name="Ruytinx J."/>
            <person name="Liao H.L."/>
            <person name="Branco S."/>
            <person name="Kuo A."/>
            <person name="LaButti K."/>
            <person name="Lipzen A."/>
            <person name="Andreopoulos W."/>
            <person name="Pangilinan J."/>
            <person name="Riley R."/>
            <person name="Hundley H."/>
            <person name="Na H."/>
            <person name="Barry K."/>
            <person name="Grigoriev I.V."/>
            <person name="Stajich J.E."/>
            <person name="Kennedy P.G."/>
        </authorList>
    </citation>
    <scope>NUCLEOTIDE SEQUENCE</scope>
    <source>
        <strain evidence="3">MN1</strain>
    </source>
</reference>
<keyword evidence="4" id="KW-1185">Reference proteome</keyword>
<comment type="caution">
    <text evidence="3">The sequence shown here is derived from an EMBL/GenBank/DDBJ whole genome shotgun (WGS) entry which is preliminary data.</text>
</comment>
<feature type="chain" id="PRO_5040426434" evidence="1">
    <location>
        <begin position="23"/>
        <end position="786"/>
    </location>
</feature>
<dbReference type="GeneID" id="64626760"/>
<organism evidence="3 4">
    <name type="scientific">Suillus subaureus</name>
    <dbReference type="NCBI Taxonomy" id="48587"/>
    <lineage>
        <taxon>Eukaryota</taxon>
        <taxon>Fungi</taxon>
        <taxon>Dikarya</taxon>
        <taxon>Basidiomycota</taxon>
        <taxon>Agaricomycotina</taxon>
        <taxon>Agaricomycetes</taxon>
        <taxon>Agaricomycetidae</taxon>
        <taxon>Boletales</taxon>
        <taxon>Suillineae</taxon>
        <taxon>Suillaceae</taxon>
        <taxon>Suillus</taxon>
    </lineage>
</organism>
<keyword evidence="1" id="KW-0732">Signal</keyword>